<evidence type="ECO:0000256" key="2">
    <source>
        <dbReference type="SAM" id="SignalP"/>
    </source>
</evidence>
<accession>A0A167JX77</accession>
<feature type="chain" id="PRO_5007889128" evidence="2">
    <location>
        <begin position="20"/>
        <end position="197"/>
    </location>
</feature>
<keyword evidence="1" id="KW-0472">Membrane</keyword>
<proteinExistence type="predicted"/>
<feature type="transmembrane region" description="Helical" evidence="1">
    <location>
        <begin position="43"/>
        <end position="62"/>
    </location>
</feature>
<dbReference type="AlphaFoldDB" id="A0A167JX77"/>
<reference evidence="3 4" key="1">
    <citation type="journal article" date="2016" name="Mol. Biol. Evol.">
        <title>Comparative Genomics of Early-Diverging Mushroom-Forming Fungi Provides Insights into the Origins of Lignocellulose Decay Capabilities.</title>
        <authorList>
            <person name="Nagy L.G."/>
            <person name="Riley R."/>
            <person name="Tritt A."/>
            <person name="Adam C."/>
            <person name="Daum C."/>
            <person name="Floudas D."/>
            <person name="Sun H."/>
            <person name="Yadav J.S."/>
            <person name="Pangilinan J."/>
            <person name="Larsson K.H."/>
            <person name="Matsuura K."/>
            <person name="Barry K."/>
            <person name="Labutti K."/>
            <person name="Kuo R."/>
            <person name="Ohm R.A."/>
            <person name="Bhattacharya S.S."/>
            <person name="Shirouzu T."/>
            <person name="Yoshinaga Y."/>
            <person name="Martin F.M."/>
            <person name="Grigoriev I.V."/>
            <person name="Hibbett D.S."/>
        </authorList>
    </citation>
    <scope>NUCLEOTIDE SEQUENCE [LARGE SCALE GENOMIC DNA]</scope>
    <source>
        <strain evidence="3 4">TUFC12733</strain>
    </source>
</reference>
<sequence>MYALLLPLAALLLAQPARAYYCYYDNFNYYTCDNSLSYGARVGIGIGIAALVIAILVCVTYSRRRRIRAQNIAYLQQQPQGQYAPYAAQPPPQGGMGWGYWGGGGGRGVNQGGPSPGNVELGNTGPQGMTGPEYAPPPPNYETATGPGTPGETVYPPKAYQGQGGYLPVSRDLSLSLSKRMLIVCFVARGRSAAGEL</sequence>
<feature type="signal peptide" evidence="2">
    <location>
        <begin position="1"/>
        <end position="19"/>
    </location>
</feature>
<evidence type="ECO:0000313" key="4">
    <source>
        <dbReference type="Proteomes" id="UP000076738"/>
    </source>
</evidence>
<keyword evidence="4" id="KW-1185">Reference proteome</keyword>
<gene>
    <name evidence="3" type="ORF">CALVIDRAFT_231304</name>
</gene>
<keyword evidence="2" id="KW-0732">Signal</keyword>
<dbReference type="Proteomes" id="UP000076738">
    <property type="component" value="Unassembled WGS sequence"/>
</dbReference>
<keyword evidence="1" id="KW-1133">Transmembrane helix</keyword>
<name>A0A167JX77_CALVF</name>
<keyword evidence="1" id="KW-0812">Transmembrane</keyword>
<protein>
    <submittedName>
        <fullName evidence="3">Uncharacterized protein</fullName>
    </submittedName>
</protein>
<evidence type="ECO:0000256" key="1">
    <source>
        <dbReference type="SAM" id="Phobius"/>
    </source>
</evidence>
<organism evidence="3 4">
    <name type="scientific">Calocera viscosa (strain TUFC12733)</name>
    <dbReference type="NCBI Taxonomy" id="1330018"/>
    <lineage>
        <taxon>Eukaryota</taxon>
        <taxon>Fungi</taxon>
        <taxon>Dikarya</taxon>
        <taxon>Basidiomycota</taxon>
        <taxon>Agaricomycotina</taxon>
        <taxon>Dacrymycetes</taxon>
        <taxon>Dacrymycetales</taxon>
        <taxon>Dacrymycetaceae</taxon>
        <taxon>Calocera</taxon>
    </lineage>
</organism>
<dbReference type="STRING" id="1330018.A0A167JX77"/>
<dbReference type="EMBL" id="KV417297">
    <property type="protein sequence ID" value="KZO94032.1"/>
    <property type="molecule type" value="Genomic_DNA"/>
</dbReference>
<evidence type="ECO:0000313" key="3">
    <source>
        <dbReference type="EMBL" id="KZO94032.1"/>
    </source>
</evidence>